<dbReference type="InterPro" id="IPR051287">
    <property type="entry name" value="TCR_variable_region"/>
</dbReference>
<dbReference type="PROSITE" id="PS50835">
    <property type="entry name" value="IG_LIKE"/>
    <property type="match status" value="1"/>
</dbReference>
<dbReference type="Pfam" id="PF07686">
    <property type="entry name" value="V-set"/>
    <property type="match status" value="1"/>
</dbReference>
<organism evidence="8 9">
    <name type="scientific">Cirrhinus molitorella</name>
    <name type="common">mud carp</name>
    <dbReference type="NCBI Taxonomy" id="172907"/>
    <lineage>
        <taxon>Eukaryota</taxon>
        <taxon>Metazoa</taxon>
        <taxon>Chordata</taxon>
        <taxon>Craniata</taxon>
        <taxon>Vertebrata</taxon>
        <taxon>Euteleostomi</taxon>
        <taxon>Actinopterygii</taxon>
        <taxon>Neopterygii</taxon>
        <taxon>Teleostei</taxon>
        <taxon>Ostariophysi</taxon>
        <taxon>Cypriniformes</taxon>
        <taxon>Cyprinidae</taxon>
        <taxon>Labeoninae</taxon>
        <taxon>Labeonini</taxon>
        <taxon>Cirrhinus</taxon>
    </lineage>
</organism>
<evidence type="ECO:0000256" key="1">
    <source>
        <dbReference type="ARBA" id="ARBA00022729"/>
    </source>
</evidence>
<dbReference type="AlphaFoldDB" id="A0AA88PY88"/>
<dbReference type="InterPro" id="IPR013106">
    <property type="entry name" value="Ig_V-set"/>
</dbReference>
<gene>
    <name evidence="8" type="ORF">Q8A67_008908</name>
</gene>
<dbReference type="InterPro" id="IPR007110">
    <property type="entry name" value="Ig-like_dom"/>
</dbReference>
<keyword evidence="2" id="KW-1064">Adaptive immunity</keyword>
<keyword evidence="1 6" id="KW-0732">Signal</keyword>
<feature type="domain" description="Ig-like" evidence="7">
    <location>
        <begin position="24"/>
        <end position="142"/>
    </location>
</feature>
<keyword evidence="3" id="KW-0675">Receptor</keyword>
<reference evidence="8" key="1">
    <citation type="submission" date="2023-08" db="EMBL/GenBank/DDBJ databases">
        <title>Chromosome-level Genome Assembly of mud carp (Cirrhinus molitorella).</title>
        <authorList>
            <person name="Liu H."/>
        </authorList>
    </citation>
    <scope>NUCLEOTIDE SEQUENCE</scope>
    <source>
        <strain evidence="8">Prfri</strain>
        <tissue evidence="8">Muscle</tissue>
    </source>
</reference>
<dbReference type="SUPFAM" id="SSF48726">
    <property type="entry name" value="Immunoglobulin"/>
    <property type="match status" value="1"/>
</dbReference>
<dbReference type="InterPro" id="IPR003599">
    <property type="entry name" value="Ig_sub"/>
</dbReference>
<evidence type="ECO:0000313" key="8">
    <source>
        <dbReference type="EMBL" id="KAK2900793.1"/>
    </source>
</evidence>
<evidence type="ECO:0000256" key="4">
    <source>
        <dbReference type="ARBA" id="ARBA00023319"/>
    </source>
</evidence>
<dbReference type="Gene3D" id="2.60.40.10">
    <property type="entry name" value="Immunoglobulins"/>
    <property type="match status" value="1"/>
</dbReference>
<dbReference type="GO" id="GO:0002250">
    <property type="term" value="P:adaptive immune response"/>
    <property type="evidence" value="ECO:0007669"/>
    <property type="project" value="UniProtKB-KW"/>
</dbReference>
<feature type="signal peptide" evidence="6">
    <location>
        <begin position="1"/>
        <end position="19"/>
    </location>
</feature>
<dbReference type="InterPro" id="IPR013783">
    <property type="entry name" value="Ig-like_fold"/>
</dbReference>
<name>A0AA88PY88_9TELE</name>
<keyword evidence="9" id="KW-1185">Reference proteome</keyword>
<dbReference type="PANTHER" id="PTHR19367">
    <property type="entry name" value="T-CELL RECEPTOR ALPHA CHAIN V REGION"/>
    <property type="match status" value="1"/>
</dbReference>
<evidence type="ECO:0000256" key="5">
    <source>
        <dbReference type="ARBA" id="ARBA00043266"/>
    </source>
</evidence>
<dbReference type="InterPro" id="IPR036179">
    <property type="entry name" value="Ig-like_dom_sf"/>
</dbReference>
<evidence type="ECO:0000256" key="2">
    <source>
        <dbReference type="ARBA" id="ARBA00023130"/>
    </source>
</evidence>
<dbReference type="EMBL" id="JAUYZG010000008">
    <property type="protein sequence ID" value="KAK2900793.1"/>
    <property type="molecule type" value="Genomic_DNA"/>
</dbReference>
<evidence type="ECO:0000256" key="3">
    <source>
        <dbReference type="ARBA" id="ARBA00023170"/>
    </source>
</evidence>
<dbReference type="GO" id="GO:0042101">
    <property type="term" value="C:T cell receptor complex"/>
    <property type="evidence" value="ECO:0007669"/>
    <property type="project" value="UniProtKB-KW"/>
</dbReference>
<keyword evidence="5" id="KW-1279">T cell receptor</keyword>
<sequence length="142" mass="15663">MEERQMLLMILITVSGGFSDQIGPREEDTNLVREEGESVTLSCTYETNSNTIYLYCYTGSVRALHWYRQYAGSSPKFLILESYGAVTKADPPIAGVSIQNRKDNSSVDLKISSAAVTDSALYYCALEPTVRGNPQHAVQKAV</sequence>
<comment type="caution">
    <text evidence="8">The sequence shown here is derived from an EMBL/GenBank/DDBJ whole genome shotgun (WGS) entry which is preliminary data.</text>
</comment>
<proteinExistence type="predicted"/>
<dbReference type="SMART" id="SM00406">
    <property type="entry name" value="IGv"/>
    <property type="match status" value="1"/>
</dbReference>
<evidence type="ECO:0000259" key="7">
    <source>
        <dbReference type="PROSITE" id="PS50835"/>
    </source>
</evidence>
<feature type="chain" id="PRO_5041733046" description="Ig-like domain-containing protein" evidence="6">
    <location>
        <begin position="20"/>
        <end position="142"/>
    </location>
</feature>
<accession>A0AA88PY88</accession>
<dbReference type="PANTHER" id="PTHR19367:SF18">
    <property type="entry name" value="T CELL RECEPTOR ALPHA VARIABLE 16"/>
    <property type="match status" value="1"/>
</dbReference>
<keyword evidence="4" id="KW-0393">Immunoglobulin domain</keyword>
<dbReference type="SMART" id="SM00409">
    <property type="entry name" value="IG"/>
    <property type="match status" value="1"/>
</dbReference>
<dbReference type="Proteomes" id="UP001187343">
    <property type="component" value="Unassembled WGS sequence"/>
</dbReference>
<protein>
    <recommendedName>
        <fullName evidence="7">Ig-like domain-containing protein</fullName>
    </recommendedName>
</protein>
<keyword evidence="5" id="KW-0391">Immunity</keyword>
<evidence type="ECO:0000256" key="6">
    <source>
        <dbReference type="SAM" id="SignalP"/>
    </source>
</evidence>
<evidence type="ECO:0000313" key="9">
    <source>
        <dbReference type="Proteomes" id="UP001187343"/>
    </source>
</evidence>